<evidence type="ECO:0000256" key="1">
    <source>
        <dbReference type="ARBA" id="ARBA00004173"/>
    </source>
</evidence>
<dbReference type="Pfam" id="PF10210">
    <property type="entry name" value="MRP-S32"/>
    <property type="match status" value="1"/>
</dbReference>
<evidence type="ECO:0000256" key="4">
    <source>
        <dbReference type="ARBA" id="ARBA00022980"/>
    </source>
</evidence>
<keyword evidence="9" id="KW-1185">Reference proteome</keyword>
<evidence type="ECO:0000256" key="5">
    <source>
        <dbReference type="ARBA" id="ARBA00023128"/>
    </source>
</evidence>
<dbReference type="AlphaFoldDB" id="A0A7R9FQY8"/>
<evidence type="ECO:0000313" key="9">
    <source>
        <dbReference type="Proteomes" id="UP000677054"/>
    </source>
</evidence>
<name>A0A7R9FQY8_9CRUS</name>
<dbReference type="PANTHER" id="PTHR13450">
    <property type="entry name" value="MITOCHONDRIAL 39S RIBOSOMAL PROTEIN L42"/>
    <property type="match status" value="1"/>
</dbReference>
<keyword evidence="3" id="KW-0809">Transit peptide</keyword>
<evidence type="ECO:0000256" key="6">
    <source>
        <dbReference type="ARBA" id="ARBA00023274"/>
    </source>
</evidence>
<evidence type="ECO:0000256" key="2">
    <source>
        <dbReference type="ARBA" id="ARBA00005556"/>
    </source>
</evidence>
<dbReference type="PANTHER" id="PTHR13450:SF4">
    <property type="entry name" value="LARGE RIBOSOMAL SUBUNIT PROTEIN ML42"/>
    <property type="match status" value="1"/>
</dbReference>
<dbReference type="EMBL" id="LR903083">
    <property type="protein sequence ID" value="CAD7251459.1"/>
    <property type="molecule type" value="Genomic_DNA"/>
</dbReference>
<dbReference type="InterPro" id="IPR019346">
    <property type="entry name" value="Ribosomal_mL42"/>
</dbReference>
<dbReference type="Proteomes" id="UP000677054">
    <property type="component" value="Unassembled WGS sequence"/>
</dbReference>
<evidence type="ECO:0000313" key="8">
    <source>
        <dbReference type="EMBL" id="CAD7251459.1"/>
    </source>
</evidence>
<evidence type="ECO:0000256" key="7">
    <source>
        <dbReference type="ARBA" id="ARBA00035189"/>
    </source>
</evidence>
<reference evidence="8" key="1">
    <citation type="submission" date="2020-11" db="EMBL/GenBank/DDBJ databases">
        <authorList>
            <person name="Tran Van P."/>
        </authorList>
    </citation>
    <scope>NUCLEOTIDE SEQUENCE</scope>
</reference>
<gene>
    <name evidence="8" type="ORF">DSTB1V02_LOCUS11225</name>
</gene>
<keyword evidence="4" id="KW-0689">Ribosomal protein</keyword>
<accession>A0A7R9FQY8</accession>
<dbReference type="EMBL" id="CAJPEV010003566">
    <property type="protein sequence ID" value="CAG0900033.1"/>
    <property type="molecule type" value="Genomic_DNA"/>
</dbReference>
<keyword evidence="5" id="KW-0496">Mitochondrion</keyword>
<keyword evidence="6" id="KW-0687">Ribonucleoprotein</keyword>
<evidence type="ECO:0000256" key="3">
    <source>
        <dbReference type="ARBA" id="ARBA00022946"/>
    </source>
</evidence>
<comment type="subcellular location">
    <subcellularLocation>
        <location evidence="1">Mitochondrion</location>
    </subcellularLocation>
</comment>
<dbReference type="OrthoDB" id="1107506at2759"/>
<comment type="similarity">
    <text evidence="2">Belongs to the mitochondrion-specific ribosomal protein mL42 family.</text>
</comment>
<sequence length="115" mass="13503">MALQKILSLRPVMVQYTCFVPFRRAISDDGTIRGRRDWIVLPEDGSCIACWHPESPFPYECSLPMPKREAADTDEVLKVKLKEDLSYIRRPKLDYVAIPELMKLTHTNKHIWYPR</sequence>
<proteinExistence type="inferred from homology"/>
<dbReference type="GO" id="GO:0005762">
    <property type="term" value="C:mitochondrial large ribosomal subunit"/>
    <property type="evidence" value="ECO:0007669"/>
    <property type="project" value="TreeGrafter"/>
</dbReference>
<organism evidence="8">
    <name type="scientific">Darwinula stevensoni</name>
    <dbReference type="NCBI Taxonomy" id="69355"/>
    <lineage>
        <taxon>Eukaryota</taxon>
        <taxon>Metazoa</taxon>
        <taxon>Ecdysozoa</taxon>
        <taxon>Arthropoda</taxon>
        <taxon>Crustacea</taxon>
        <taxon>Oligostraca</taxon>
        <taxon>Ostracoda</taxon>
        <taxon>Podocopa</taxon>
        <taxon>Podocopida</taxon>
        <taxon>Darwinulocopina</taxon>
        <taxon>Darwinuloidea</taxon>
        <taxon>Darwinulidae</taxon>
        <taxon>Darwinula</taxon>
    </lineage>
</organism>
<protein>
    <recommendedName>
        <fullName evidence="7">Large ribosomal subunit protein mL42</fullName>
    </recommendedName>
</protein>